<dbReference type="AlphaFoldDB" id="E6PWQ2"/>
<evidence type="ECO:0000256" key="2">
    <source>
        <dbReference type="ARBA" id="ARBA00022679"/>
    </source>
</evidence>
<evidence type="ECO:0000313" key="6">
    <source>
        <dbReference type="EMBL" id="CBH99360.1"/>
    </source>
</evidence>
<dbReference type="Gene3D" id="3.40.47.10">
    <property type="match status" value="2"/>
</dbReference>
<dbReference type="PANTHER" id="PTHR11877">
    <property type="entry name" value="HYDROXYMETHYLGLUTARYL-COA SYNTHASE"/>
    <property type="match status" value="1"/>
</dbReference>
<feature type="domain" description="Chalcone/stilbene synthase C-terminal" evidence="5">
    <location>
        <begin position="218"/>
        <end position="360"/>
    </location>
</feature>
<dbReference type="InterPro" id="IPR016039">
    <property type="entry name" value="Thiolase-like"/>
</dbReference>
<dbReference type="InterPro" id="IPR012328">
    <property type="entry name" value="Chalcone/stilbene_synt_C"/>
</dbReference>
<gene>
    <name evidence="6" type="ORF">CARN3_0271</name>
</gene>
<proteinExistence type="inferred from homology"/>
<dbReference type="InterPro" id="IPR011141">
    <property type="entry name" value="Polyketide_synthase_type-III"/>
</dbReference>
<dbReference type="GO" id="GO:0016747">
    <property type="term" value="F:acyltransferase activity, transferring groups other than amino-acyl groups"/>
    <property type="evidence" value="ECO:0007669"/>
    <property type="project" value="InterPro"/>
</dbReference>
<dbReference type="Pfam" id="PF00195">
    <property type="entry name" value="Chal_sti_synt_N"/>
    <property type="match status" value="1"/>
</dbReference>
<accession>E6PWQ2</accession>
<evidence type="ECO:0000259" key="4">
    <source>
        <dbReference type="Pfam" id="PF00195"/>
    </source>
</evidence>
<organism evidence="6">
    <name type="scientific">mine drainage metagenome</name>
    <dbReference type="NCBI Taxonomy" id="410659"/>
    <lineage>
        <taxon>unclassified sequences</taxon>
        <taxon>metagenomes</taxon>
        <taxon>ecological metagenomes</taxon>
    </lineage>
</organism>
<protein>
    <submittedName>
        <fullName evidence="6">Chalcone and stilbene synthases-like</fullName>
    </submittedName>
</protein>
<dbReference type="PANTHER" id="PTHR11877:SF99">
    <property type="entry name" value="1,3,6,8-TETRAHYDROXYNAPHTHALENE SYNTHASE"/>
    <property type="match status" value="1"/>
</dbReference>
<evidence type="ECO:0000259" key="5">
    <source>
        <dbReference type="Pfam" id="PF02797"/>
    </source>
</evidence>
<dbReference type="CDD" id="cd00831">
    <property type="entry name" value="CHS_like"/>
    <property type="match status" value="1"/>
</dbReference>
<dbReference type="EMBL" id="CABN01000006">
    <property type="protein sequence ID" value="CBH99360.1"/>
    <property type="molecule type" value="Genomic_DNA"/>
</dbReference>
<evidence type="ECO:0000256" key="1">
    <source>
        <dbReference type="ARBA" id="ARBA00005531"/>
    </source>
</evidence>
<evidence type="ECO:0000256" key="3">
    <source>
        <dbReference type="ARBA" id="ARBA00023315"/>
    </source>
</evidence>
<comment type="similarity">
    <text evidence="1">Belongs to the thiolase-like superfamily. Chalcone/stilbene synthases family.</text>
</comment>
<feature type="domain" description="Chalcone/stilbene synthase N-terminal" evidence="4">
    <location>
        <begin position="4"/>
        <end position="199"/>
    </location>
</feature>
<sequence>MRIAATTTAFPPHYFRQDEVLELLKTYWDKGLENAAVLERLHSRTGVDGRYFSRPLNEYAALDTWGKTNDVWIETAVMLGEQAVGALLRESGLDPEKIGTMITVSVTGIACPSIEARLINRMHLPVHIKRTPIFGLGCVAGASGLAHAADYVRAYPDQAAILLSVELCSLTWQRNNLSVPNLISSGLFGDGAAAVLVVGDQLAEEMSPGRATALGPRIVASQATFYPDSEEVMGWAISEHGFRIILSADVPTVVKQHLGGNVDDFLAQNGLKRSDIGGQIGSWIMHTGGPKVLEANAEALGLTREDFRLSWEALRRAGNLSSASVLMVLNDVMREHRPVPGTRSLLIAMGPGFCSEMLLLEWG</sequence>
<dbReference type="GO" id="GO:0030639">
    <property type="term" value="P:polyketide biosynthetic process"/>
    <property type="evidence" value="ECO:0007669"/>
    <property type="project" value="TreeGrafter"/>
</dbReference>
<comment type="caution">
    <text evidence="6">The sequence shown here is derived from an EMBL/GenBank/DDBJ whole genome shotgun (WGS) entry which is preliminary data.</text>
</comment>
<name>E6PWQ2_9ZZZZ</name>
<dbReference type="InterPro" id="IPR001099">
    <property type="entry name" value="Chalcone/stilbene_synt_N"/>
</dbReference>
<reference evidence="6" key="1">
    <citation type="submission" date="2009-10" db="EMBL/GenBank/DDBJ databases">
        <title>Diversity of trophic interactions inside an arsenic-rich microbial ecosystem.</title>
        <authorList>
            <person name="Bertin P.N."/>
            <person name="Heinrich-Salmeron A."/>
            <person name="Pelletier E."/>
            <person name="Goulhen-Chollet F."/>
            <person name="Arsene-Ploetze F."/>
            <person name="Gallien S."/>
            <person name="Calteau A."/>
            <person name="Vallenet D."/>
            <person name="Casiot C."/>
            <person name="Chane-Woon-Ming B."/>
            <person name="Giloteaux L."/>
            <person name="Barakat M."/>
            <person name="Bonnefoy V."/>
            <person name="Bruneel O."/>
            <person name="Chandler M."/>
            <person name="Cleiss J."/>
            <person name="Duran R."/>
            <person name="Elbaz-Poulichet F."/>
            <person name="Fonknechten N."/>
            <person name="Lauga B."/>
            <person name="Mornico D."/>
            <person name="Ortet P."/>
            <person name="Schaeffer C."/>
            <person name="Siguier P."/>
            <person name="Alexander Thil Smith A."/>
            <person name="Van Dorsselaer A."/>
            <person name="Weissenbach J."/>
            <person name="Medigue C."/>
            <person name="Le Paslier D."/>
        </authorList>
    </citation>
    <scope>NUCLEOTIDE SEQUENCE</scope>
</reference>
<dbReference type="PIRSF" id="PIRSF000451">
    <property type="entry name" value="PKS_III"/>
    <property type="match status" value="1"/>
</dbReference>
<dbReference type="SUPFAM" id="SSF53901">
    <property type="entry name" value="Thiolase-like"/>
    <property type="match status" value="1"/>
</dbReference>
<dbReference type="Pfam" id="PF02797">
    <property type="entry name" value="Chal_sti_synt_C"/>
    <property type="match status" value="1"/>
</dbReference>
<keyword evidence="2" id="KW-0808">Transferase</keyword>
<keyword evidence="3" id="KW-0012">Acyltransferase</keyword>